<dbReference type="PANTHER" id="PTHR44591:SF3">
    <property type="entry name" value="RESPONSE REGULATORY DOMAIN-CONTAINING PROTEIN"/>
    <property type="match status" value="1"/>
</dbReference>
<reference evidence="4 5" key="1">
    <citation type="submission" date="2019-02" db="EMBL/GenBank/DDBJ databases">
        <title>Deep-cultivation of Planctomycetes and their phenomic and genomic characterization uncovers novel biology.</title>
        <authorList>
            <person name="Wiegand S."/>
            <person name="Jogler M."/>
            <person name="Boedeker C."/>
            <person name="Pinto D."/>
            <person name="Vollmers J."/>
            <person name="Rivas-Marin E."/>
            <person name="Kohn T."/>
            <person name="Peeters S.H."/>
            <person name="Heuer A."/>
            <person name="Rast P."/>
            <person name="Oberbeckmann S."/>
            <person name="Bunk B."/>
            <person name="Jeske O."/>
            <person name="Meyerdierks A."/>
            <person name="Storesund J.E."/>
            <person name="Kallscheuer N."/>
            <person name="Luecker S."/>
            <person name="Lage O.M."/>
            <person name="Pohl T."/>
            <person name="Merkel B.J."/>
            <person name="Hornburger P."/>
            <person name="Mueller R.-W."/>
            <person name="Bruemmer F."/>
            <person name="Labrenz M."/>
            <person name="Spormann A.M."/>
            <person name="Op den Camp H."/>
            <person name="Overmann J."/>
            <person name="Amann R."/>
            <person name="Jetten M.S.M."/>
            <person name="Mascher T."/>
            <person name="Medema M.H."/>
            <person name="Devos D.P."/>
            <person name="Kaster A.-K."/>
            <person name="Ovreas L."/>
            <person name="Rohde M."/>
            <person name="Galperin M.Y."/>
            <person name="Jogler C."/>
        </authorList>
    </citation>
    <scope>NUCLEOTIDE SEQUENCE [LARGE SCALE GENOMIC DNA]</scope>
    <source>
        <strain evidence="4 5">Q31a</strain>
    </source>
</reference>
<dbReference type="Proteomes" id="UP000318017">
    <property type="component" value="Chromosome"/>
</dbReference>
<proteinExistence type="predicted"/>
<evidence type="ECO:0000256" key="2">
    <source>
        <dbReference type="PROSITE-ProRule" id="PRU00169"/>
    </source>
</evidence>
<accession>A0A518G837</accession>
<dbReference type="InterPro" id="IPR001789">
    <property type="entry name" value="Sig_transdc_resp-reg_receiver"/>
</dbReference>
<keyword evidence="1 2" id="KW-0597">Phosphoprotein</keyword>
<evidence type="ECO:0000313" key="5">
    <source>
        <dbReference type="Proteomes" id="UP000318017"/>
    </source>
</evidence>
<dbReference type="OrthoDB" id="9802066at2"/>
<dbReference type="PROSITE" id="PS50110">
    <property type="entry name" value="RESPONSE_REGULATORY"/>
    <property type="match status" value="1"/>
</dbReference>
<dbReference type="SMART" id="SM00448">
    <property type="entry name" value="REC"/>
    <property type="match status" value="1"/>
</dbReference>
<dbReference type="KEGG" id="ahel:Q31a_30710"/>
<name>A0A518G837_9BACT</name>
<evidence type="ECO:0000313" key="4">
    <source>
        <dbReference type="EMBL" id="QDV24750.1"/>
    </source>
</evidence>
<dbReference type="GO" id="GO:0000160">
    <property type="term" value="P:phosphorelay signal transduction system"/>
    <property type="evidence" value="ECO:0007669"/>
    <property type="project" value="InterPro"/>
</dbReference>
<sequence length="133" mass="14609">MVPAEQTSLRRVLIVDDDRHFLRAVELYLASDLQLVLASSGEAALEVLDTQSFDVVVSDMNMSGISGVEFIKQARQVAPATIYMLLTASRDSSIAIQAFNEAGIYMMVSKPCDLKDLRECIFAAGNEYDKQVG</sequence>
<evidence type="ECO:0000259" key="3">
    <source>
        <dbReference type="PROSITE" id="PS50110"/>
    </source>
</evidence>
<dbReference type="SUPFAM" id="SSF52172">
    <property type="entry name" value="CheY-like"/>
    <property type="match status" value="1"/>
</dbReference>
<dbReference type="EMBL" id="CP036298">
    <property type="protein sequence ID" value="QDV24750.1"/>
    <property type="molecule type" value="Genomic_DNA"/>
</dbReference>
<dbReference type="InterPro" id="IPR011006">
    <property type="entry name" value="CheY-like_superfamily"/>
</dbReference>
<feature type="modified residue" description="4-aspartylphosphate" evidence="2">
    <location>
        <position position="59"/>
    </location>
</feature>
<dbReference type="RefSeq" id="WP_145078836.1">
    <property type="nucleotide sequence ID" value="NZ_CP036298.1"/>
</dbReference>
<dbReference type="InterPro" id="IPR050595">
    <property type="entry name" value="Bact_response_regulator"/>
</dbReference>
<keyword evidence="5" id="KW-1185">Reference proteome</keyword>
<dbReference type="Pfam" id="PF00072">
    <property type="entry name" value="Response_reg"/>
    <property type="match status" value="1"/>
</dbReference>
<dbReference type="AlphaFoldDB" id="A0A518G837"/>
<feature type="domain" description="Response regulatory" evidence="3">
    <location>
        <begin position="11"/>
        <end position="125"/>
    </location>
</feature>
<gene>
    <name evidence="4" type="primary">hupR1</name>
    <name evidence="4" type="ORF">Q31a_30710</name>
</gene>
<protein>
    <submittedName>
        <fullName evidence="4">Hydrogenase transcriptional regulatory protein hupR1</fullName>
    </submittedName>
</protein>
<evidence type="ECO:0000256" key="1">
    <source>
        <dbReference type="ARBA" id="ARBA00022553"/>
    </source>
</evidence>
<dbReference type="PANTHER" id="PTHR44591">
    <property type="entry name" value="STRESS RESPONSE REGULATOR PROTEIN 1"/>
    <property type="match status" value="1"/>
</dbReference>
<organism evidence="4 5">
    <name type="scientific">Aureliella helgolandensis</name>
    <dbReference type="NCBI Taxonomy" id="2527968"/>
    <lineage>
        <taxon>Bacteria</taxon>
        <taxon>Pseudomonadati</taxon>
        <taxon>Planctomycetota</taxon>
        <taxon>Planctomycetia</taxon>
        <taxon>Pirellulales</taxon>
        <taxon>Pirellulaceae</taxon>
        <taxon>Aureliella</taxon>
    </lineage>
</organism>
<dbReference type="Gene3D" id="3.40.50.2300">
    <property type="match status" value="1"/>
</dbReference>